<feature type="region of interest" description="Disordered" evidence="1">
    <location>
        <begin position="59"/>
        <end position="95"/>
    </location>
</feature>
<comment type="caution">
    <text evidence="2">The sequence shown here is derived from an EMBL/GenBank/DDBJ whole genome shotgun (WGS) entry which is preliminary data.</text>
</comment>
<dbReference type="EMBL" id="CAJQZP010000693">
    <property type="protein sequence ID" value="CAG4977764.1"/>
    <property type="molecule type" value="Genomic_DNA"/>
</dbReference>
<sequence length="95" mass="10213">MSGENYRWFLREELSIELDKINQDLVCCIGVERGLAGRGDLAAVCIVRAVSSALFASNREGRKTAAKPGGPSRGCAPRRAAPVPMRDVPQLGSLE</sequence>
<keyword evidence="3" id="KW-1185">Reference proteome</keyword>
<dbReference type="AlphaFoldDB" id="A0A8S3WSX2"/>
<gene>
    <name evidence="2" type="ORF">PAPOLLO_LOCUS9477</name>
</gene>
<evidence type="ECO:0000256" key="1">
    <source>
        <dbReference type="SAM" id="MobiDB-lite"/>
    </source>
</evidence>
<name>A0A8S3WSX2_PARAO</name>
<accession>A0A8S3WSX2</accession>
<evidence type="ECO:0000313" key="3">
    <source>
        <dbReference type="Proteomes" id="UP000691718"/>
    </source>
</evidence>
<proteinExistence type="predicted"/>
<organism evidence="2 3">
    <name type="scientific">Parnassius apollo</name>
    <name type="common">Apollo butterfly</name>
    <name type="synonym">Papilio apollo</name>
    <dbReference type="NCBI Taxonomy" id="110799"/>
    <lineage>
        <taxon>Eukaryota</taxon>
        <taxon>Metazoa</taxon>
        <taxon>Ecdysozoa</taxon>
        <taxon>Arthropoda</taxon>
        <taxon>Hexapoda</taxon>
        <taxon>Insecta</taxon>
        <taxon>Pterygota</taxon>
        <taxon>Neoptera</taxon>
        <taxon>Endopterygota</taxon>
        <taxon>Lepidoptera</taxon>
        <taxon>Glossata</taxon>
        <taxon>Ditrysia</taxon>
        <taxon>Papilionoidea</taxon>
        <taxon>Papilionidae</taxon>
        <taxon>Parnassiinae</taxon>
        <taxon>Parnassini</taxon>
        <taxon>Parnassius</taxon>
        <taxon>Parnassius</taxon>
    </lineage>
</organism>
<dbReference type="Proteomes" id="UP000691718">
    <property type="component" value="Unassembled WGS sequence"/>
</dbReference>
<evidence type="ECO:0000313" key="2">
    <source>
        <dbReference type="EMBL" id="CAG4977764.1"/>
    </source>
</evidence>
<reference evidence="2" key="1">
    <citation type="submission" date="2021-04" db="EMBL/GenBank/DDBJ databases">
        <authorList>
            <person name="Tunstrom K."/>
        </authorList>
    </citation>
    <scope>NUCLEOTIDE SEQUENCE</scope>
</reference>
<protein>
    <submittedName>
        <fullName evidence="2">(apollo) hypothetical protein</fullName>
    </submittedName>
</protein>